<dbReference type="EMBL" id="BMAW01109572">
    <property type="protein sequence ID" value="GFT39015.1"/>
    <property type="molecule type" value="Genomic_DNA"/>
</dbReference>
<keyword evidence="2" id="KW-1185">Reference proteome</keyword>
<evidence type="ECO:0000313" key="1">
    <source>
        <dbReference type="EMBL" id="GFT39015.1"/>
    </source>
</evidence>
<organism evidence="1 2">
    <name type="scientific">Nephila pilipes</name>
    <name type="common">Giant wood spider</name>
    <name type="synonym">Nephila maculata</name>
    <dbReference type="NCBI Taxonomy" id="299642"/>
    <lineage>
        <taxon>Eukaryota</taxon>
        <taxon>Metazoa</taxon>
        <taxon>Ecdysozoa</taxon>
        <taxon>Arthropoda</taxon>
        <taxon>Chelicerata</taxon>
        <taxon>Arachnida</taxon>
        <taxon>Araneae</taxon>
        <taxon>Araneomorphae</taxon>
        <taxon>Entelegynae</taxon>
        <taxon>Araneoidea</taxon>
        <taxon>Nephilidae</taxon>
        <taxon>Nephila</taxon>
    </lineage>
</organism>
<dbReference type="AlphaFoldDB" id="A0A8X6NYZ1"/>
<proteinExistence type="predicted"/>
<gene>
    <name evidence="1" type="ORF">NPIL_676301</name>
</gene>
<sequence>MTTGVGVGQGETCWGYDPKFFYPAKTQEAQLKHFVTQCEVMGVPCLEFLTRAPQLDKDYYLIIESLNDSWGMENAEEDGITPKMIVLALTIVITPKMTGTEAM</sequence>
<reference evidence="1" key="1">
    <citation type="submission" date="2020-08" db="EMBL/GenBank/DDBJ databases">
        <title>Multicomponent nature underlies the extraordinary mechanical properties of spider dragline silk.</title>
        <authorList>
            <person name="Kono N."/>
            <person name="Nakamura H."/>
            <person name="Mori M."/>
            <person name="Yoshida Y."/>
            <person name="Ohtoshi R."/>
            <person name="Malay A.D."/>
            <person name="Moran D.A.P."/>
            <person name="Tomita M."/>
            <person name="Numata K."/>
            <person name="Arakawa K."/>
        </authorList>
    </citation>
    <scope>NUCLEOTIDE SEQUENCE</scope>
</reference>
<protein>
    <submittedName>
        <fullName evidence="1">Uncharacterized protein</fullName>
    </submittedName>
</protein>
<comment type="caution">
    <text evidence="1">The sequence shown here is derived from an EMBL/GenBank/DDBJ whole genome shotgun (WGS) entry which is preliminary data.</text>
</comment>
<name>A0A8X6NYZ1_NEPPI</name>
<accession>A0A8X6NYZ1</accession>
<dbReference type="Proteomes" id="UP000887013">
    <property type="component" value="Unassembled WGS sequence"/>
</dbReference>
<evidence type="ECO:0000313" key="2">
    <source>
        <dbReference type="Proteomes" id="UP000887013"/>
    </source>
</evidence>